<feature type="chain" id="PRO_5005517815" evidence="1">
    <location>
        <begin position="19"/>
        <end position="79"/>
    </location>
</feature>
<organism evidence="2">
    <name type="scientific">Ixodes ricinus</name>
    <name type="common">Common tick</name>
    <name type="synonym">Acarus ricinus</name>
    <dbReference type="NCBI Taxonomy" id="34613"/>
    <lineage>
        <taxon>Eukaryota</taxon>
        <taxon>Metazoa</taxon>
        <taxon>Ecdysozoa</taxon>
        <taxon>Arthropoda</taxon>
        <taxon>Chelicerata</taxon>
        <taxon>Arachnida</taxon>
        <taxon>Acari</taxon>
        <taxon>Parasitiformes</taxon>
        <taxon>Ixodida</taxon>
        <taxon>Ixodoidea</taxon>
        <taxon>Ixodidae</taxon>
        <taxon>Ixodinae</taxon>
        <taxon>Ixodes</taxon>
    </lineage>
</organism>
<accession>A0A0K8REX9</accession>
<protein>
    <submittedName>
        <fullName evidence="2">Putative 8.9 kDa protein</fullName>
    </submittedName>
</protein>
<feature type="signal peptide" evidence="1">
    <location>
        <begin position="1"/>
        <end position="18"/>
    </location>
</feature>
<reference evidence="2" key="1">
    <citation type="submission" date="2012-12" db="EMBL/GenBank/DDBJ databases">
        <title>Identification and characterization of a phenylalanine ammonia-lyase gene family in Isatis indigotica Fort.</title>
        <authorList>
            <person name="Liu Q."/>
            <person name="Chen J."/>
            <person name="Zhou X."/>
            <person name="Di P."/>
            <person name="Xiao Y."/>
            <person name="Xuan H."/>
            <person name="Zhang L."/>
            <person name="Chen W."/>
        </authorList>
    </citation>
    <scope>NUCLEOTIDE SEQUENCE</scope>
    <source>
        <tissue evidence="2">Salivary gland</tissue>
    </source>
</reference>
<proteinExistence type="evidence at transcript level"/>
<dbReference type="AlphaFoldDB" id="A0A0K8REX9"/>
<name>A0A0K8REX9_IXORI</name>
<keyword evidence="1" id="KW-0732">Signal</keyword>
<evidence type="ECO:0000256" key="1">
    <source>
        <dbReference type="SAM" id="SignalP"/>
    </source>
</evidence>
<evidence type="ECO:0000313" key="2">
    <source>
        <dbReference type="EMBL" id="JAA69611.1"/>
    </source>
</evidence>
<dbReference type="EMBL" id="GADI01004197">
    <property type="protein sequence ID" value="JAA69611.1"/>
    <property type="molecule type" value="mRNA"/>
</dbReference>
<sequence length="79" mass="8975">MNILIVCIVIANVVISQGNVKEAGKTNSEIQEQSLLVYDRQECRYLGYKMKNGEVKTLQNPCVKWTCLANQTQLLVQRC</sequence>